<organism evidence="7 8">
    <name type="scientific">Cercophora scortea</name>
    <dbReference type="NCBI Taxonomy" id="314031"/>
    <lineage>
        <taxon>Eukaryota</taxon>
        <taxon>Fungi</taxon>
        <taxon>Dikarya</taxon>
        <taxon>Ascomycota</taxon>
        <taxon>Pezizomycotina</taxon>
        <taxon>Sordariomycetes</taxon>
        <taxon>Sordariomycetidae</taxon>
        <taxon>Sordariales</taxon>
        <taxon>Lasiosphaeriaceae</taxon>
        <taxon>Cercophora</taxon>
    </lineage>
</organism>
<reference evidence="7" key="2">
    <citation type="submission" date="2023-06" db="EMBL/GenBank/DDBJ databases">
        <authorList>
            <consortium name="Lawrence Berkeley National Laboratory"/>
            <person name="Haridas S."/>
            <person name="Hensen N."/>
            <person name="Bonometti L."/>
            <person name="Westerberg I."/>
            <person name="Brannstrom I.O."/>
            <person name="Guillou S."/>
            <person name="Cros-Aarteil S."/>
            <person name="Calhoun S."/>
            <person name="Kuo A."/>
            <person name="Mondo S."/>
            <person name="Pangilinan J."/>
            <person name="Riley R."/>
            <person name="Labutti K."/>
            <person name="Andreopoulos B."/>
            <person name="Lipzen A."/>
            <person name="Chen C."/>
            <person name="Yanf M."/>
            <person name="Daum C."/>
            <person name="Ng V."/>
            <person name="Clum A."/>
            <person name="Steindorff A."/>
            <person name="Ohm R."/>
            <person name="Martin F."/>
            <person name="Silar P."/>
            <person name="Natvig D."/>
            <person name="Lalanne C."/>
            <person name="Gautier V."/>
            <person name="Ament-Velasquez S.L."/>
            <person name="Kruys A."/>
            <person name="Hutchinson M.I."/>
            <person name="Powell A.J."/>
            <person name="Barry K."/>
            <person name="Miller A.N."/>
            <person name="Grigoriev I.V."/>
            <person name="Debuchy R."/>
            <person name="Gladieux P."/>
            <person name="Thoren M.H."/>
            <person name="Johannesson H."/>
        </authorList>
    </citation>
    <scope>NUCLEOTIDE SEQUENCE</scope>
    <source>
        <strain evidence="7">SMH4131-1</strain>
    </source>
</reference>
<evidence type="ECO:0000256" key="1">
    <source>
        <dbReference type="ARBA" id="ARBA00004123"/>
    </source>
</evidence>
<feature type="region of interest" description="Disordered" evidence="6">
    <location>
        <begin position="1"/>
        <end position="74"/>
    </location>
</feature>
<dbReference type="GO" id="GO:0003677">
    <property type="term" value="F:DNA binding"/>
    <property type="evidence" value="ECO:0007669"/>
    <property type="project" value="UniProtKB-KW"/>
</dbReference>
<keyword evidence="5" id="KW-0539">Nucleus</keyword>
<dbReference type="Proteomes" id="UP001286456">
    <property type="component" value="Unassembled WGS sequence"/>
</dbReference>
<keyword evidence="3" id="KW-0238">DNA-binding</keyword>
<comment type="subcellular location">
    <subcellularLocation>
        <location evidence="1">Nucleus</location>
    </subcellularLocation>
</comment>
<evidence type="ECO:0000256" key="4">
    <source>
        <dbReference type="ARBA" id="ARBA00023163"/>
    </source>
</evidence>
<gene>
    <name evidence="7" type="ORF">B0T19DRAFT_269814</name>
</gene>
<reference evidence="7" key="1">
    <citation type="journal article" date="2023" name="Mol. Phylogenet. Evol.">
        <title>Genome-scale phylogeny and comparative genomics of the fungal order Sordariales.</title>
        <authorList>
            <person name="Hensen N."/>
            <person name="Bonometti L."/>
            <person name="Westerberg I."/>
            <person name="Brannstrom I.O."/>
            <person name="Guillou S."/>
            <person name="Cros-Aarteil S."/>
            <person name="Calhoun S."/>
            <person name="Haridas S."/>
            <person name="Kuo A."/>
            <person name="Mondo S."/>
            <person name="Pangilinan J."/>
            <person name="Riley R."/>
            <person name="LaButti K."/>
            <person name="Andreopoulos B."/>
            <person name="Lipzen A."/>
            <person name="Chen C."/>
            <person name="Yan M."/>
            <person name="Daum C."/>
            <person name="Ng V."/>
            <person name="Clum A."/>
            <person name="Steindorff A."/>
            <person name="Ohm R.A."/>
            <person name="Martin F."/>
            <person name="Silar P."/>
            <person name="Natvig D.O."/>
            <person name="Lalanne C."/>
            <person name="Gautier V."/>
            <person name="Ament-Velasquez S.L."/>
            <person name="Kruys A."/>
            <person name="Hutchinson M.I."/>
            <person name="Powell A.J."/>
            <person name="Barry K."/>
            <person name="Miller A.N."/>
            <person name="Grigoriev I.V."/>
            <person name="Debuchy R."/>
            <person name="Gladieux P."/>
            <person name="Hiltunen Thoren M."/>
            <person name="Johannesson H."/>
        </authorList>
    </citation>
    <scope>NUCLEOTIDE SEQUENCE</scope>
    <source>
        <strain evidence="7">SMH4131-1</strain>
    </source>
</reference>
<dbReference type="GO" id="GO:0005634">
    <property type="term" value="C:nucleus"/>
    <property type="evidence" value="ECO:0007669"/>
    <property type="project" value="UniProtKB-SubCell"/>
</dbReference>
<comment type="caution">
    <text evidence="7">The sequence shown here is derived from an EMBL/GenBank/DDBJ whole genome shotgun (WGS) entry which is preliminary data.</text>
</comment>
<dbReference type="InterPro" id="IPR050987">
    <property type="entry name" value="AtrR-like"/>
</dbReference>
<dbReference type="PANTHER" id="PTHR46910">
    <property type="entry name" value="TRANSCRIPTION FACTOR PDR1"/>
    <property type="match status" value="1"/>
</dbReference>
<protein>
    <submittedName>
        <fullName evidence="7">Uncharacterized protein</fullName>
    </submittedName>
</protein>
<evidence type="ECO:0000313" key="8">
    <source>
        <dbReference type="Proteomes" id="UP001286456"/>
    </source>
</evidence>
<feature type="compositionally biased region" description="Pro residues" evidence="6">
    <location>
        <begin position="51"/>
        <end position="60"/>
    </location>
</feature>
<name>A0AAE0I6N9_9PEZI</name>
<evidence type="ECO:0000313" key="7">
    <source>
        <dbReference type="EMBL" id="KAK3319633.1"/>
    </source>
</evidence>
<accession>A0AAE0I6N9</accession>
<evidence type="ECO:0000256" key="6">
    <source>
        <dbReference type="SAM" id="MobiDB-lite"/>
    </source>
</evidence>
<sequence length="300" mass="32652">MESMFIASRLLPDSSANTSDSPPITNPPEANTNLPQHPAERPVATTQPSIPSIPAPSPQHPHPDPETLAPTNHTISNCLPAHPIPTYESFDKCIEQFRSAIVAVNSPRQFTPLFAWPISRSLIENSFDQIMAIYPIFDQLKFIELLDTQQAISAREPGDDPARWASINAVLALSVRAKIPPVANAESESMVDIADAFYRNALGVFADLVMRAPSLLSVQALLAMAVYVRDRGESTAFIMLVTDAARRLDLFGLASMLRGLESGEAEQFRRVVEVVRALEAHACSTYGVRSVLAGRLPVGS</sequence>
<evidence type="ECO:0000256" key="3">
    <source>
        <dbReference type="ARBA" id="ARBA00023125"/>
    </source>
</evidence>
<evidence type="ECO:0000256" key="5">
    <source>
        <dbReference type="ARBA" id="ARBA00023242"/>
    </source>
</evidence>
<feature type="compositionally biased region" description="Polar residues" evidence="6">
    <location>
        <begin position="14"/>
        <end position="35"/>
    </location>
</feature>
<keyword evidence="4" id="KW-0804">Transcription</keyword>
<dbReference type="EMBL" id="JAUEPO010000006">
    <property type="protein sequence ID" value="KAK3319633.1"/>
    <property type="molecule type" value="Genomic_DNA"/>
</dbReference>
<dbReference type="GO" id="GO:0003700">
    <property type="term" value="F:DNA-binding transcription factor activity"/>
    <property type="evidence" value="ECO:0007669"/>
    <property type="project" value="InterPro"/>
</dbReference>
<keyword evidence="2" id="KW-0805">Transcription regulation</keyword>
<evidence type="ECO:0000256" key="2">
    <source>
        <dbReference type="ARBA" id="ARBA00023015"/>
    </source>
</evidence>
<dbReference type="CDD" id="cd12148">
    <property type="entry name" value="fungal_TF_MHR"/>
    <property type="match status" value="1"/>
</dbReference>
<dbReference type="AlphaFoldDB" id="A0AAE0I6N9"/>
<keyword evidence="8" id="KW-1185">Reference proteome</keyword>
<proteinExistence type="predicted"/>
<dbReference type="PANTHER" id="PTHR46910:SF37">
    <property type="entry name" value="ZN(II)2CYS6 TRANSCRIPTION FACTOR (EUROFUNG)"/>
    <property type="match status" value="1"/>
</dbReference>